<feature type="compositionally biased region" description="Basic and acidic residues" evidence="7">
    <location>
        <begin position="1"/>
        <end position="11"/>
    </location>
</feature>
<dbReference type="PANTHER" id="PTHR23329:SF1">
    <property type="entry name" value="TUFTELIN-INTERACTING PROTEIN 11"/>
    <property type="match status" value="1"/>
</dbReference>
<dbReference type="InterPro" id="IPR045211">
    <property type="entry name" value="TFP11/STIP/Ntr1"/>
</dbReference>
<evidence type="ECO:0000313" key="9">
    <source>
        <dbReference type="EMBL" id="CAG5136267.1"/>
    </source>
</evidence>
<feature type="compositionally biased region" description="Basic and acidic residues" evidence="7">
    <location>
        <begin position="174"/>
        <end position="190"/>
    </location>
</feature>
<gene>
    <name evidence="9" type="ORF">CUNI_LOCUS21825</name>
</gene>
<dbReference type="SMART" id="SM00443">
    <property type="entry name" value="G_patch"/>
    <property type="match status" value="1"/>
</dbReference>
<feature type="compositionally biased region" description="Polar residues" evidence="7">
    <location>
        <begin position="26"/>
        <end position="35"/>
    </location>
</feature>
<dbReference type="GO" id="GO:0071008">
    <property type="term" value="C:U2-type post-mRNA release spliceosomal complex"/>
    <property type="evidence" value="ECO:0007669"/>
    <property type="project" value="TreeGrafter"/>
</dbReference>
<feature type="region of interest" description="Disordered" evidence="7">
    <location>
        <begin position="168"/>
        <end position="197"/>
    </location>
</feature>
<dbReference type="InterPro" id="IPR000467">
    <property type="entry name" value="G_patch_dom"/>
</dbReference>
<dbReference type="GO" id="GO:0000390">
    <property type="term" value="P:spliceosomal complex disassembly"/>
    <property type="evidence" value="ECO:0007669"/>
    <property type="project" value="InterPro"/>
</dbReference>
<dbReference type="EMBL" id="CAJHNH020008511">
    <property type="protein sequence ID" value="CAG5136267.1"/>
    <property type="molecule type" value="Genomic_DNA"/>
</dbReference>
<keyword evidence="6" id="KW-0539">Nucleus</keyword>
<dbReference type="AlphaFoldDB" id="A0A8S4A3B2"/>
<dbReference type="Pfam" id="PF07842">
    <property type="entry name" value="GCFC"/>
    <property type="match status" value="1"/>
</dbReference>
<dbReference type="PROSITE" id="PS50174">
    <property type="entry name" value="G_PATCH"/>
    <property type="match status" value="1"/>
</dbReference>
<evidence type="ECO:0000256" key="7">
    <source>
        <dbReference type="SAM" id="MobiDB-lite"/>
    </source>
</evidence>
<keyword evidence="4" id="KW-0747">Spliceosome</keyword>
<keyword evidence="5" id="KW-0508">mRNA splicing</keyword>
<evidence type="ECO:0000256" key="4">
    <source>
        <dbReference type="ARBA" id="ARBA00022728"/>
    </source>
</evidence>
<dbReference type="Pfam" id="PF12457">
    <property type="entry name" value="TIP_N"/>
    <property type="match status" value="1"/>
</dbReference>
<name>A0A8S4A3B2_9EUPU</name>
<comment type="subcellular location">
    <subcellularLocation>
        <location evidence="1">Nucleus</location>
    </subcellularLocation>
</comment>
<sequence>MSSPEVERFEMSDYDYNQIFDPTGARRNQTKNQATYGIWAEKESDDSDTEMVGFGGRGRKRKQQAPSLGSGISFVSGGFKEEQSKEDEKAEETSWIHKKKESIREPPMPRYVKSHMKDQDREFGSWEKHTKGIGQKLLMKMGHKPGEGLGKKGQGIIKPVEAFLRKGRGAVGAHGKERTEKSIKDYPVKDEEAEEEKEFQKELSQWRKQSTEASKKKPKYVYKTAQEVLETGGKRRKPVVDTGPRVKVIDMTGREQRVLSGYHAIGKSHDQPDEAEELLKPEPEKKRVFSMPELMHNLSLLVEMAEDEIIHNDRKLRQSRDQIVNLEHEQDRLQTVVSQEGQQLERLQVVMDLVRSCEERTQPGCPNPLTLDSCAEMFKMLQHEYYEEYKIYDMPSLAIALVFPLMKKFFESWLPLRDPEYGLHTVLEWQLLLGSDESAMMSQDRGHSLASMDVYQRLIWDVWLPPVRATILKWRVRDTDPMIALLDTWKPALPPWVLENILDQLVLPLLLQEVENWNPLTDTTPIHCWLHPWLPLMGDKLEPLYAPIRHKIASALTSWHPSDVSAKIILEPWHGVFRPGHMSAFLVKNILPKLELEMQNLTINPHQQFLDSWRWVMSWKDLMPVQALVGMLEKAFFPKWHQVLLAWLTNLPNYEDITRWYLGWKAQFPENLIGHPLIKEQFNKALETMNRAASGAFVPGIKENIAYFTLTEKRRILDSRAPAGQQTSAGDIEVCCFSCQLFTISCSDLIGS</sequence>
<proteinExistence type="inferred from homology"/>
<evidence type="ECO:0000313" key="10">
    <source>
        <dbReference type="Proteomes" id="UP000678393"/>
    </source>
</evidence>
<evidence type="ECO:0000256" key="5">
    <source>
        <dbReference type="ARBA" id="ARBA00023187"/>
    </source>
</evidence>
<accession>A0A8S4A3B2</accession>
<dbReference type="InterPro" id="IPR022783">
    <property type="entry name" value="GCFC_dom"/>
</dbReference>
<feature type="compositionally biased region" description="Basic and acidic residues" evidence="7">
    <location>
        <begin position="79"/>
        <end position="95"/>
    </location>
</feature>
<dbReference type="Pfam" id="PF01585">
    <property type="entry name" value="G-patch"/>
    <property type="match status" value="1"/>
</dbReference>
<comment type="similarity">
    <text evidence="2">Belongs to the TFP11/STIP family.</text>
</comment>
<evidence type="ECO:0000256" key="2">
    <source>
        <dbReference type="ARBA" id="ARBA00010900"/>
    </source>
</evidence>
<organism evidence="9 10">
    <name type="scientific">Candidula unifasciata</name>
    <dbReference type="NCBI Taxonomy" id="100452"/>
    <lineage>
        <taxon>Eukaryota</taxon>
        <taxon>Metazoa</taxon>
        <taxon>Spiralia</taxon>
        <taxon>Lophotrochozoa</taxon>
        <taxon>Mollusca</taxon>
        <taxon>Gastropoda</taxon>
        <taxon>Heterobranchia</taxon>
        <taxon>Euthyneura</taxon>
        <taxon>Panpulmonata</taxon>
        <taxon>Eupulmonata</taxon>
        <taxon>Stylommatophora</taxon>
        <taxon>Helicina</taxon>
        <taxon>Helicoidea</taxon>
        <taxon>Geomitridae</taxon>
        <taxon>Candidula</taxon>
    </lineage>
</organism>
<keyword evidence="10" id="KW-1185">Reference proteome</keyword>
<dbReference type="InterPro" id="IPR022159">
    <property type="entry name" value="STIP/TFIP11_N"/>
</dbReference>
<dbReference type="Proteomes" id="UP000678393">
    <property type="component" value="Unassembled WGS sequence"/>
</dbReference>
<protein>
    <recommendedName>
        <fullName evidence="8">G-patch domain-containing protein</fullName>
    </recommendedName>
</protein>
<dbReference type="GO" id="GO:0003676">
    <property type="term" value="F:nucleic acid binding"/>
    <property type="evidence" value="ECO:0007669"/>
    <property type="project" value="InterPro"/>
</dbReference>
<evidence type="ECO:0000256" key="6">
    <source>
        <dbReference type="ARBA" id="ARBA00023242"/>
    </source>
</evidence>
<reference evidence="9" key="1">
    <citation type="submission" date="2021-04" db="EMBL/GenBank/DDBJ databases">
        <authorList>
            <consortium name="Molecular Ecology Group"/>
        </authorList>
    </citation>
    <scope>NUCLEOTIDE SEQUENCE</scope>
</reference>
<feature type="domain" description="G-patch" evidence="8">
    <location>
        <begin position="130"/>
        <end position="176"/>
    </location>
</feature>
<dbReference type="PANTHER" id="PTHR23329">
    <property type="entry name" value="TUFTELIN-INTERACTING PROTEIN 11-RELATED"/>
    <property type="match status" value="1"/>
</dbReference>
<evidence type="ECO:0000259" key="8">
    <source>
        <dbReference type="PROSITE" id="PS50174"/>
    </source>
</evidence>
<evidence type="ECO:0000256" key="1">
    <source>
        <dbReference type="ARBA" id="ARBA00004123"/>
    </source>
</evidence>
<feature type="region of interest" description="Disordered" evidence="7">
    <location>
        <begin position="1"/>
        <end position="127"/>
    </location>
</feature>
<evidence type="ECO:0000256" key="3">
    <source>
        <dbReference type="ARBA" id="ARBA00022664"/>
    </source>
</evidence>
<feature type="compositionally biased region" description="Basic and acidic residues" evidence="7">
    <location>
        <begin position="115"/>
        <end position="127"/>
    </location>
</feature>
<comment type="caution">
    <text evidence="9">The sequence shown here is derived from an EMBL/GenBank/DDBJ whole genome shotgun (WGS) entry which is preliminary data.</text>
</comment>
<dbReference type="OrthoDB" id="4822at2759"/>
<keyword evidence="3" id="KW-0507">mRNA processing</keyword>